<dbReference type="OrthoDB" id="1858069at2759"/>
<dbReference type="GO" id="GO:0030410">
    <property type="term" value="F:nicotianamine synthase activity"/>
    <property type="evidence" value="ECO:0007669"/>
    <property type="project" value="InterPro"/>
</dbReference>
<organism evidence="5 6">
    <name type="scientific">Paraphoma chrysanthemicola</name>
    <dbReference type="NCBI Taxonomy" id="798071"/>
    <lineage>
        <taxon>Eukaryota</taxon>
        <taxon>Fungi</taxon>
        <taxon>Dikarya</taxon>
        <taxon>Ascomycota</taxon>
        <taxon>Pezizomycotina</taxon>
        <taxon>Dothideomycetes</taxon>
        <taxon>Pleosporomycetidae</taxon>
        <taxon>Pleosporales</taxon>
        <taxon>Pleosporineae</taxon>
        <taxon>Phaeosphaeriaceae</taxon>
        <taxon>Paraphoma</taxon>
    </lineage>
</organism>
<reference evidence="5" key="1">
    <citation type="journal article" date="2021" name="Nat. Commun.">
        <title>Genetic determinants of endophytism in the Arabidopsis root mycobiome.</title>
        <authorList>
            <person name="Mesny F."/>
            <person name="Miyauchi S."/>
            <person name="Thiergart T."/>
            <person name="Pickel B."/>
            <person name="Atanasova L."/>
            <person name="Karlsson M."/>
            <person name="Huettel B."/>
            <person name="Barry K.W."/>
            <person name="Haridas S."/>
            <person name="Chen C."/>
            <person name="Bauer D."/>
            <person name="Andreopoulos W."/>
            <person name="Pangilinan J."/>
            <person name="LaButti K."/>
            <person name="Riley R."/>
            <person name="Lipzen A."/>
            <person name="Clum A."/>
            <person name="Drula E."/>
            <person name="Henrissat B."/>
            <person name="Kohler A."/>
            <person name="Grigoriev I.V."/>
            <person name="Martin F.M."/>
            <person name="Hacquard S."/>
        </authorList>
    </citation>
    <scope>NUCLEOTIDE SEQUENCE</scope>
    <source>
        <strain evidence="5">MPI-SDFR-AT-0120</strain>
    </source>
</reference>
<feature type="region of interest" description="Disordered" evidence="4">
    <location>
        <begin position="1"/>
        <end position="43"/>
    </location>
</feature>
<dbReference type="PROSITE" id="PS51142">
    <property type="entry name" value="NAS"/>
    <property type="match status" value="1"/>
</dbReference>
<evidence type="ECO:0000256" key="3">
    <source>
        <dbReference type="ARBA" id="ARBA00022691"/>
    </source>
</evidence>
<evidence type="ECO:0000313" key="6">
    <source>
        <dbReference type="Proteomes" id="UP000813461"/>
    </source>
</evidence>
<keyword evidence="6" id="KW-1185">Reference proteome</keyword>
<dbReference type="EMBL" id="JAGMVJ010000003">
    <property type="protein sequence ID" value="KAH7092602.1"/>
    <property type="molecule type" value="Genomic_DNA"/>
</dbReference>
<dbReference type="InterPro" id="IPR029063">
    <property type="entry name" value="SAM-dependent_MTases_sf"/>
</dbReference>
<dbReference type="Gene3D" id="3.40.50.150">
    <property type="entry name" value="Vaccinia Virus protein VP39"/>
    <property type="match status" value="1"/>
</dbReference>
<evidence type="ECO:0000256" key="4">
    <source>
        <dbReference type="SAM" id="MobiDB-lite"/>
    </source>
</evidence>
<protein>
    <submittedName>
        <fullName evidence="5">Nicotianamine synthase</fullName>
    </submittedName>
</protein>
<comment type="caution">
    <text evidence="5">The sequence shown here is derived from an EMBL/GenBank/DDBJ whole genome shotgun (WGS) entry which is preliminary data.</text>
</comment>
<evidence type="ECO:0000256" key="1">
    <source>
        <dbReference type="ARBA" id="ARBA00007009"/>
    </source>
</evidence>
<dbReference type="GO" id="GO:0030418">
    <property type="term" value="P:nicotianamine biosynthetic process"/>
    <property type="evidence" value="ECO:0007669"/>
    <property type="project" value="InterPro"/>
</dbReference>
<dbReference type="PANTHER" id="PTHR32266:SF12">
    <property type="entry name" value="NICOTIANAMINE SYNTHASE 3"/>
    <property type="match status" value="1"/>
</dbReference>
<dbReference type="InterPro" id="IPR004298">
    <property type="entry name" value="Nicotian_synth"/>
</dbReference>
<evidence type="ECO:0000313" key="5">
    <source>
        <dbReference type="EMBL" id="KAH7092602.1"/>
    </source>
</evidence>
<dbReference type="SUPFAM" id="SSF53335">
    <property type="entry name" value="S-adenosyl-L-methionine-dependent methyltransferases"/>
    <property type="match status" value="1"/>
</dbReference>
<sequence length="345" mass="37509">MTLSISTPSEPTTDRARKPTTPKTKSSSSESTSSITPPHTPTALSTSAHALLTTLHEINTTILTLPSLAPSPTVNTLLTHLVDLCIAPYPPSFSTYFFSLPSVTPLCTSLRPLCATAEGLLEAHWASRMLATARSSPTGTTPEEVLRVFPYYGNYVDLSRLECNTLATYLPLSSGDGKNDVQSVAFLGSGPLPLSSMCMLSHFPRAKMYNVDRDTGALAMSRELCVALGYERMEFVGADVNDVTGDGRRIEAEKQEEWMQSDVVFLAALVGEDTPSKIGILEGLVRRLRPGTLVVARSARGMRGVVYPVLELTEEIEKVGLEILVEVHPWTKVVNSVVVMRVKER</sequence>
<comment type="similarity">
    <text evidence="1">Belongs to the nicotianamine synthase (NAS)-like family.</text>
</comment>
<dbReference type="AlphaFoldDB" id="A0A8K0RG81"/>
<evidence type="ECO:0000256" key="2">
    <source>
        <dbReference type="ARBA" id="ARBA00022679"/>
    </source>
</evidence>
<keyword evidence="3" id="KW-0949">S-adenosyl-L-methionine</keyword>
<keyword evidence="2" id="KW-0808">Transferase</keyword>
<feature type="compositionally biased region" description="Polar residues" evidence="4">
    <location>
        <begin position="1"/>
        <end position="11"/>
    </location>
</feature>
<dbReference type="Proteomes" id="UP000813461">
    <property type="component" value="Unassembled WGS sequence"/>
</dbReference>
<dbReference type="PANTHER" id="PTHR32266">
    <property type="entry name" value="NICOTIANAMINE SYNTHASE 3"/>
    <property type="match status" value="1"/>
</dbReference>
<proteinExistence type="inferred from homology"/>
<accession>A0A8K0RG81</accession>
<dbReference type="Pfam" id="PF03059">
    <property type="entry name" value="NAS"/>
    <property type="match status" value="1"/>
</dbReference>
<name>A0A8K0RG81_9PLEO</name>
<gene>
    <name evidence="5" type="ORF">FB567DRAFT_588869</name>
</gene>
<feature type="compositionally biased region" description="Low complexity" evidence="4">
    <location>
        <begin position="19"/>
        <end position="43"/>
    </location>
</feature>